<dbReference type="NCBIfam" id="TIGR00249">
    <property type="entry name" value="sixA"/>
    <property type="match status" value="1"/>
</dbReference>
<dbReference type="GO" id="GO:0005737">
    <property type="term" value="C:cytoplasm"/>
    <property type="evidence" value="ECO:0007669"/>
    <property type="project" value="InterPro"/>
</dbReference>
<dbReference type="PANTHER" id="PTHR47623:SF1">
    <property type="entry name" value="OS09G0287300 PROTEIN"/>
    <property type="match status" value="1"/>
</dbReference>
<organism evidence="2 3">
    <name type="scientific">Rufibacter radiotolerans</name>
    <dbReference type="NCBI Taxonomy" id="1379910"/>
    <lineage>
        <taxon>Bacteria</taxon>
        <taxon>Pseudomonadati</taxon>
        <taxon>Bacteroidota</taxon>
        <taxon>Cytophagia</taxon>
        <taxon>Cytophagales</taxon>
        <taxon>Hymenobacteraceae</taxon>
        <taxon>Rufibacter</taxon>
    </lineage>
</organism>
<dbReference type="STRING" id="1379910.TH63_15270"/>
<evidence type="ECO:0000256" key="1">
    <source>
        <dbReference type="PIRSR" id="PIRSR613078-2"/>
    </source>
</evidence>
<keyword evidence="3" id="KW-1185">Reference proteome</keyword>
<dbReference type="InterPro" id="IPR013078">
    <property type="entry name" value="His_Pase_superF_clade-1"/>
</dbReference>
<evidence type="ECO:0000313" key="3">
    <source>
        <dbReference type="Proteomes" id="UP000036458"/>
    </source>
</evidence>
<accession>A0A0H4VRV7</accession>
<protein>
    <submittedName>
        <fullName evidence="2">Phosphohistidine phosphatase</fullName>
    </submittedName>
</protein>
<dbReference type="SUPFAM" id="SSF53254">
    <property type="entry name" value="Phosphoglycerate mutase-like"/>
    <property type="match status" value="1"/>
</dbReference>
<dbReference type="OrthoDB" id="9810154at2"/>
<dbReference type="Pfam" id="PF00300">
    <property type="entry name" value="His_Phos_1"/>
    <property type="match status" value="1"/>
</dbReference>
<dbReference type="AlphaFoldDB" id="A0A0H4VRV7"/>
<dbReference type="InterPro" id="IPR004449">
    <property type="entry name" value="SixA"/>
</dbReference>
<dbReference type="InterPro" id="IPR029033">
    <property type="entry name" value="His_PPase_superfam"/>
</dbReference>
<feature type="binding site" evidence="1">
    <location>
        <position position="58"/>
    </location>
    <ligand>
        <name>substrate</name>
    </ligand>
</feature>
<sequence>MKTLYLLRHAKSSWKFEELSDHDRPLTKKGRNDAKLIGQELLERKTKLDLIISSSAVRAISTATLIAKELDYDPEKIAVQEELYQIPSDSLMDFIQVLPEEYDYVMLVGHNPVFTELANYLTPEKSIANLPTAGVVAISFDCNHWGEISKENAKLLFFDFPKNYR</sequence>
<reference evidence="2 3" key="1">
    <citation type="submission" date="2015-01" db="EMBL/GenBank/DDBJ databases">
        <title>Rufibacter sp./DG31D/ whole genome sequencing.</title>
        <authorList>
            <person name="Kim M.K."/>
            <person name="Srinivasan S."/>
            <person name="Lee J.-J."/>
        </authorList>
    </citation>
    <scope>NUCLEOTIDE SEQUENCE [LARGE SCALE GENOMIC DNA]</scope>
    <source>
        <strain evidence="2 3">DG31D</strain>
    </source>
</reference>
<evidence type="ECO:0000313" key="2">
    <source>
        <dbReference type="EMBL" id="AKQ46677.1"/>
    </source>
</evidence>
<dbReference type="CDD" id="cd07067">
    <property type="entry name" value="HP_PGM_like"/>
    <property type="match status" value="1"/>
</dbReference>
<gene>
    <name evidence="2" type="ORF">TH63_15270</name>
</gene>
<dbReference type="SMART" id="SM00855">
    <property type="entry name" value="PGAM"/>
    <property type="match status" value="1"/>
</dbReference>
<dbReference type="GO" id="GO:0101006">
    <property type="term" value="F:protein histidine phosphatase activity"/>
    <property type="evidence" value="ECO:0007669"/>
    <property type="project" value="InterPro"/>
</dbReference>
<dbReference type="RefSeq" id="WP_048921702.1">
    <property type="nucleotide sequence ID" value="NZ_CP010777.1"/>
</dbReference>
<dbReference type="Gene3D" id="3.40.50.1240">
    <property type="entry name" value="Phosphoglycerate mutase-like"/>
    <property type="match status" value="1"/>
</dbReference>
<name>A0A0H4VRV7_9BACT</name>
<dbReference type="Proteomes" id="UP000036458">
    <property type="component" value="Chromosome"/>
</dbReference>
<dbReference type="PATRIC" id="fig|1379910.4.peg.3332"/>
<dbReference type="KEGG" id="ruf:TH63_15270"/>
<proteinExistence type="predicted"/>
<dbReference type="PANTHER" id="PTHR47623">
    <property type="entry name" value="OS09G0287300 PROTEIN"/>
    <property type="match status" value="1"/>
</dbReference>
<dbReference type="EMBL" id="CP010777">
    <property type="protein sequence ID" value="AKQ46677.1"/>
    <property type="molecule type" value="Genomic_DNA"/>
</dbReference>